<organism evidence="2 3">
    <name type="scientific">Candidatus Magnetoglobus multicellularis str. Araruama</name>
    <dbReference type="NCBI Taxonomy" id="890399"/>
    <lineage>
        <taxon>Bacteria</taxon>
        <taxon>Pseudomonadati</taxon>
        <taxon>Thermodesulfobacteriota</taxon>
        <taxon>Desulfobacteria</taxon>
        <taxon>Desulfobacterales</taxon>
        <taxon>Desulfobacteraceae</taxon>
        <taxon>Candidatus Magnetoglobus</taxon>
    </lineage>
</organism>
<evidence type="ECO:0000313" key="3">
    <source>
        <dbReference type="Proteomes" id="UP000189670"/>
    </source>
</evidence>
<accession>A0A1V1NW16</accession>
<sequence>NVLKNKDVITPCVRGCHQFLIDRNIQPIVFDLHLSIGLLLNDHVFYPMCTSDISYGQYMHQSIEISRFRNGILMVMASLAHSMSPIFFLMKMDINYQLINQYKPLDIYLVQLNATQGHLYVSQKFSDEHRLVGEQLFSLPGLTR</sequence>
<reference evidence="3" key="1">
    <citation type="submission" date="2012-11" db="EMBL/GenBank/DDBJ databases">
        <authorList>
            <person name="Lucero-Rivera Y.E."/>
            <person name="Tovar-Ramirez D."/>
        </authorList>
    </citation>
    <scope>NUCLEOTIDE SEQUENCE [LARGE SCALE GENOMIC DNA]</scope>
    <source>
        <strain evidence="3">Araruama</strain>
    </source>
</reference>
<name>A0A1V1NW16_9BACT</name>
<feature type="transmembrane region" description="Helical" evidence="1">
    <location>
        <begin position="71"/>
        <end position="90"/>
    </location>
</feature>
<dbReference type="Proteomes" id="UP000189670">
    <property type="component" value="Unassembled WGS sequence"/>
</dbReference>
<evidence type="ECO:0000313" key="2">
    <source>
        <dbReference type="EMBL" id="ETR66686.1"/>
    </source>
</evidence>
<dbReference type="EMBL" id="ATBP01001813">
    <property type="protein sequence ID" value="ETR66686.1"/>
    <property type="molecule type" value="Genomic_DNA"/>
</dbReference>
<keyword evidence="1" id="KW-0812">Transmembrane</keyword>
<feature type="non-terminal residue" evidence="2">
    <location>
        <position position="1"/>
    </location>
</feature>
<protein>
    <submittedName>
        <fullName evidence="2">Uncharacterized protein</fullName>
    </submittedName>
</protein>
<comment type="caution">
    <text evidence="2">The sequence shown here is derived from an EMBL/GenBank/DDBJ whole genome shotgun (WGS) entry which is preliminary data.</text>
</comment>
<dbReference type="AlphaFoldDB" id="A0A1V1NW16"/>
<evidence type="ECO:0000256" key="1">
    <source>
        <dbReference type="SAM" id="Phobius"/>
    </source>
</evidence>
<keyword evidence="1" id="KW-0472">Membrane</keyword>
<gene>
    <name evidence="2" type="ORF">OMM_12473</name>
</gene>
<keyword evidence="1" id="KW-1133">Transmembrane helix</keyword>
<proteinExistence type="predicted"/>